<feature type="region of interest" description="Disordered" evidence="1">
    <location>
        <begin position="57"/>
        <end position="101"/>
    </location>
</feature>
<proteinExistence type="predicted"/>
<gene>
    <name evidence="2" type="ORF">O181_062547</name>
</gene>
<reference evidence="2" key="1">
    <citation type="submission" date="2021-03" db="EMBL/GenBank/DDBJ databases">
        <title>Draft genome sequence of rust myrtle Austropuccinia psidii MF-1, a brazilian biotype.</title>
        <authorList>
            <person name="Quecine M.C."/>
            <person name="Pachon D.M.R."/>
            <person name="Bonatelli M.L."/>
            <person name="Correr F.H."/>
            <person name="Franceschini L.M."/>
            <person name="Leite T.F."/>
            <person name="Margarido G.R.A."/>
            <person name="Almeida C.A."/>
            <person name="Ferrarezi J.A."/>
            <person name="Labate C.A."/>
        </authorList>
    </citation>
    <scope>NUCLEOTIDE SEQUENCE</scope>
    <source>
        <strain evidence="2">MF-1</strain>
    </source>
</reference>
<evidence type="ECO:0000313" key="2">
    <source>
        <dbReference type="EMBL" id="MBW0522832.1"/>
    </source>
</evidence>
<accession>A0A9Q3EMU9</accession>
<sequence length="124" mass="14811">MVFKDKDWENLPQIHQGVRNSWHILKRLLKEDEILKYSNGLNPLLSKPQIKEIKEYHSKKREASKEEALVASTSKPQVIKPPQERKKKKKKNLRKPYSPNYRIPRIQKNSMENVFNMARTFLML</sequence>
<protein>
    <submittedName>
        <fullName evidence="2">Uncharacterized protein</fullName>
    </submittedName>
</protein>
<feature type="compositionally biased region" description="Basic residues" evidence="1">
    <location>
        <begin position="85"/>
        <end position="94"/>
    </location>
</feature>
<dbReference type="AlphaFoldDB" id="A0A9Q3EMU9"/>
<name>A0A9Q3EMU9_9BASI</name>
<organism evidence="2 3">
    <name type="scientific">Austropuccinia psidii MF-1</name>
    <dbReference type="NCBI Taxonomy" id="1389203"/>
    <lineage>
        <taxon>Eukaryota</taxon>
        <taxon>Fungi</taxon>
        <taxon>Dikarya</taxon>
        <taxon>Basidiomycota</taxon>
        <taxon>Pucciniomycotina</taxon>
        <taxon>Pucciniomycetes</taxon>
        <taxon>Pucciniales</taxon>
        <taxon>Sphaerophragmiaceae</taxon>
        <taxon>Austropuccinia</taxon>
    </lineage>
</organism>
<feature type="compositionally biased region" description="Basic and acidic residues" evidence="1">
    <location>
        <begin position="57"/>
        <end position="68"/>
    </location>
</feature>
<dbReference type="Proteomes" id="UP000765509">
    <property type="component" value="Unassembled WGS sequence"/>
</dbReference>
<keyword evidence="3" id="KW-1185">Reference proteome</keyword>
<evidence type="ECO:0000256" key="1">
    <source>
        <dbReference type="SAM" id="MobiDB-lite"/>
    </source>
</evidence>
<comment type="caution">
    <text evidence="2">The sequence shown here is derived from an EMBL/GenBank/DDBJ whole genome shotgun (WGS) entry which is preliminary data.</text>
</comment>
<evidence type="ECO:0000313" key="3">
    <source>
        <dbReference type="Proteomes" id="UP000765509"/>
    </source>
</evidence>
<dbReference type="EMBL" id="AVOT02029848">
    <property type="protein sequence ID" value="MBW0522832.1"/>
    <property type="molecule type" value="Genomic_DNA"/>
</dbReference>